<dbReference type="AlphaFoldDB" id="A0A421BNH2"/>
<dbReference type="Proteomes" id="UP000279673">
    <property type="component" value="Unassembled WGS sequence"/>
</dbReference>
<name>A0A421BNH2_9RHOB</name>
<comment type="caution">
    <text evidence="1">The sequence shown here is derived from an EMBL/GenBank/DDBJ whole genome shotgun (WGS) entry which is preliminary data.</text>
</comment>
<protein>
    <submittedName>
        <fullName evidence="1">Diacylglyceryl transferase</fullName>
    </submittedName>
</protein>
<accession>A0A421BNH2</accession>
<keyword evidence="2" id="KW-1185">Reference proteome</keyword>
<sequence>MALIEDYLGVEDIHPIDVVETLAEAHEWDFDRVADDQIAMMVEGQWRSYSLTLAWSAQDEVLRLLCTFEIDPPAAREGALYDLLNRINDQCWTGAFTFWREQKLMVWRYGLVLSGGQIAGPAQIDRMIGAAVSVSERFYPAMQLACWGDETPEAALKVAIAEAYGRA</sequence>
<dbReference type="CDD" id="cd17033">
    <property type="entry name" value="DR1245-like"/>
    <property type="match status" value="1"/>
</dbReference>
<dbReference type="Pfam" id="PF10722">
    <property type="entry name" value="YbjN"/>
    <property type="match status" value="1"/>
</dbReference>
<evidence type="ECO:0000313" key="1">
    <source>
        <dbReference type="EMBL" id="RLL64325.1"/>
    </source>
</evidence>
<reference evidence="1 2" key="1">
    <citation type="submission" date="2018-10" db="EMBL/GenBank/DDBJ databases">
        <title>Rhodobacter sp . BO-81.</title>
        <authorList>
            <person name="Im W.T."/>
        </authorList>
    </citation>
    <scope>NUCLEOTIDE SEQUENCE [LARGE SCALE GENOMIC DNA]</scope>
    <source>
        <strain evidence="1 2">BO-81</strain>
    </source>
</reference>
<dbReference type="RefSeq" id="WP_121533999.1">
    <property type="nucleotide sequence ID" value="NZ_RCHI01000011.1"/>
</dbReference>
<dbReference type="GO" id="GO:0016740">
    <property type="term" value="F:transferase activity"/>
    <property type="evidence" value="ECO:0007669"/>
    <property type="project" value="UniProtKB-KW"/>
</dbReference>
<dbReference type="InterPro" id="IPR019660">
    <property type="entry name" value="Put_sensory_transdc_reg_YbjN"/>
</dbReference>
<evidence type="ECO:0000313" key="2">
    <source>
        <dbReference type="Proteomes" id="UP000279673"/>
    </source>
</evidence>
<proteinExistence type="predicted"/>
<organism evidence="1 2">
    <name type="scientific">Paenirhodobacter hankyongi</name>
    <dbReference type="NCBI Taxonomy" id="2294033"/>
    <lineage>
        <taxon>Bacteria</taxon>
        <taxon>Pseudomonadati</taxon>
        <taxon>Pseudomonadota</taxon>
        <taxon>Alphaproteobacteria</taxon>
        <taxon>Rhodobacterales</taxon>
        <taxon>Rhodobacter group</taxon>
        <taxon>Paenirhodobacter</taxon>
    </lineage>
</organism>
<gene>
    <name evidence="1" type="ORF">DYS74_11725</name>
</gene>
<dbReference type="EMBL" id="RCHI01000011">
    <property type="protein sequence ID" value="RLL64325.1"/>
    <property type="molecule type" value="Genomic_DNA"/>
</dbReference>
<keyword evidence="1" id="KW-0808">Transferase</keyword>